<accession>A0A8B0SW86</accession>
<geneLocation type="plasmid" evidence="1">
    <name>p17-15-vir-like</name>
</geneLocation>
<proteinExistence type="predicted"/>
<sequence length="63" mass="7542">MDKGNYVPSWTIFLEPFMPSRLVQIQNCHTFLQPLVFIRNHEDQALMSLHLFEQMRFNCATKK</sequence>
<protein>
    <submittedName>
        <fullName evidence="1">Uncharacterized protein</fullName>
    </submittedName>
</protein>
<dbReference type="EMBL" id="MN956836">
    <property type="protein sequence ID" value="QTX14368.1"/>
    <property type="molecule type" value="Genomic_DNA"/>
</dbReference>
<evidence type="ECO:0000313" key="1">
    <source>
        <dbReference type="EMBL" id="QTX14368.1"/>
    </source>
</evidence>
<keyword evidence="1" id="KW-0614">Plasmid</keyword>
<organism evidence="1">
    <name type="scientific">Klebsiella pneumoniae</name>
    <dbReference type="NCBI Taxonomy" id="573"/>
    <lineage>
        <taxon>Bacteria</taxon>
        <taxon>Pseudomonadati</taxon>
        <taxon>Pseudomonadota</taxon>
        <taxon>Gammaproteobacteria</taxon>
        <taxon>Enterobacterales</taxon>
        <taxon>Enterobacteriaceae</taxon>
        <taxon>Klebsiella/Raoultella group</taxon>
        <taxon>Klebsiella</taxon>
        <taxon>Klebsiella pneumoniae complex</taxon>
    </lineage>
</organism>
<dbReference type="AlphaFoldDB" id="A0A8B0SW86"/>
<name>A0A8B0SW86_KLEPN</name>
<reference evidence="1" key="1">
    <citation type="submission" date="2020-01" db="EMBL/GenBank/DDBJ databases">
        <authorList>
            <person name="Qin S."/>
        </authorList>
    </citation>
    <scope>NUCLEOTIDE SEQUENCE</scope>
    <source>
        <strain evidence="1">CVir17-16-YZ6g</strain>
        <plasmid evidence="1">p17-15-vir-like</plasmid>
    </source>
</reference>